<dbReference type="AlphaFoldDB" id="A0A4R2K169"/>
<dbReference type="Proteomes" id="UP000295680">
    <property type="component" value="Unassembled WGS sequence"/>
</dbReference>
<sequence length="77" mass="8670">MTYPGSCVFVPRVPAAIRFSMRSNGDGIDLTEPRIARPRTWVWLACSLSRPTWAKPNHTCQEVRLRKASRAAAIRTS</sequence>
<keyword evidence="2" id="KW-1185">Reference proteome</keyword>
<proteinExistence type="predicted"/>
<accession>A0A4R2K169</accession>
<gene>
    <name evidence="1" type="ORF">EV192_1011194</name>
</gene>
<reference evidence="1 2" key="1">
    <citation type="submission" date="2019-03" db="EMBL/GenBank/DDBJ databases">
        <title>Genomic Encyclopedia of Type Strains, Phase IV (KMG-IV): sequencing the most valuable type-strain genomes for metagenomic binning, comparative biology and taxonomic classification.</title>
        <authorList>
            <person name="Goeker M."/>
        </authorList>
    </citation>
    <scope>NUCLEOTIDE SEQUENCE [LARGE SCALE GENOMIC DNA]</scope>
    <source>
        <strain evidence="1 2">DSM 45934</strain>
    </source>
</reference>
<evidence type="ECO:0000313" key="2">
    <source>
        <dbReference type="Proteomes" id="UP000295680"/>
    </source>
</evidence>
<name>A0A4R2K169_9PSEU</name>
<organism evidence="1 2">
    <name type="scientific">Actinocrispum wychmicini</name>
    <dbReference type="NCBI Taxonomy" id="1213861"/>
    <lineage>
        <taxon>Bacteria</taxon>
        <taxon>Bacillati</taxon>
        <taxon>Actinomycetota</taxon>
        <taxon>Actinomycetes</taxon>
        <taxon>Pseudonocardiales</taxon>
        <taxon>Pseudonocardiaceae</taxon>
        <taxon>Actinocrispum</taxon>
    </lineage>
</organism>
<evidence type="ECO:0000313" key="1">
    <source>
        <dbReference type="EMBL" id="TCO65402.1"/>
    </source>
</evidence>
<dbReference type="EMBL" id="SLWS01000001">
    <property type="protein sequence ID" value="TCO65402.1"/>
    <property type="molecule type" value="Genomic_DNA"/>
</dbReference>
<comment type="caution">
    <text evidence="1">The sequence shown here is derived from an EMBL/GenBank/DDBJ whole genome shotgun (WGS) entry which is preliminary data.</text>
</comment>
<protein>
    <submittedName>
        <fullName evidence="1">Uncharacterized protein</fullName>
    </submittedName>
</protein>